<dbReference type="GO" id="GO:0005737">
    <property type="term" value="C:cytoplasm"/>
    <property type="evidence" value="ECO:0007669"/>
    <property type="project" value="TreeGrafter"/>
</dbReference>
<dbReference type="GO" id="GO:0043041">
    <property type="term" value="P:amino acid activation for nonribosomal peptide biosynthetic process"/>
    <property type="evidence" value="ECO:0007669"/>
    <property type="project" value="TreeGrafter"/>
</dbReference>
<keyword evidence="2" id="KW-0596">Phosphopantetheine</keyword>
<reference evidence="7" key="1">
    <citation type="submission" date="2016-10" db="EMBL/GenBank/DDBJ databases">
        <authorList>
            <person name="Varghese N."/>
            <person name="Submissions S."/>
        </authorList>
    </citation>
    <scope>NUCLEOTIDE SEQUENCE [LARGE SCALE GENOMIC DNA]</scope>
    <source>
        <strain evidence="7">CGMCC 4.578</strain>
    </source>
</reference>
<dbReference type="InterPro" id="IPR029058">
    <property type="entry name" value="AB_hydrolase_fold"/>
</dbReference>
<feature type="region of interest" description="Disordered" evidence="4">
    <location>
        <begin position="2017"/>
        <end position="2037"/>
    </location>
</feature>
<keyword evidence="7" id="KW-1185">Reference proteome</keyword>
<dbReference type="SUPFAM" id="SSF56801">
    <property type="entry name" value="Acetyl-CoA synthetase-like"/>
    <property type="match status" value="2"/>
</dbReference>
<dbReference type="InterPro" id="IPR009081">
    <property type="entry name" value="PP-bd_ACP"/>
</dbReference>
<feature type="domain" description="Carrier" evidence="5">
    <location>
        <begin position="2036"/>
        <end position="2111"/>
    </location>
</feature>
<dbReference type="GO" id="GO:0003824">
    <property type="term" value="F:catalytic activity"/>
    <property type="evidence" value="ECO:0007669"/>
    <property type="project" value="InterPro"/>
</dbReference>
<dbReference type="InterPro" id="IPR000873">
    <property type="entry name" value="AMP-dep_synth/lig_dom"/>
</dbReference>
<dbReference type="PANTHER" id="PTHR45527:SF1">
    <property type="entry name" value="FATTY ACID SYNTHASE"/>
    <property type="match status" value="1"/>
</dbReference>
<dbReference type="Pfam" id="PF00550">
    <property type="entry name" value="PP-binding"/>
    <property type="match status" value="2"/>
</dbReference>
<dbReference type="InterPro" id="IPR042099">
    <property type="entry name" value="ANL_N_sf"/>
</dbReference>
<dbReference type="Proteomes" id="UP000199028">
    <property type="component" value="Unassembled WGS sequence"/>
</dbReference>
<dbReference type="EMBL" id="FOFT01000007">
    <property type="protein sequence ID" value="SER83744.1"/>
    <property type="molecule type" value="Genomic_DNA"/>
</dbReference>
<dbReference type="InterPro" id="IPR010071">
    <property type="entry name" value="AA_adenyl_dom"/>
</dbReference>
<evidence type="ECO:0000256" key="3">
    <source>
        <dbReference type="ARBA" id="ARBA00022553"/>
    </source>
</evidence>
<dbReference type="Gene3D" id="3.30.559.30">
    <property type="entry name" value="Nonribosomal peptide synthetase, condensation domain"/>
    <property type="match status" value="2"/>
</dbReference>
<gene>
    <name evidence="6" type="ORF">SAMN05216195_10745</name>
</gene>
<proteinExistence type="predicted"/>
<dbReference type="GO" id="GO:0008610">
    <property type="term" value="P:lipid biosynthetic process"/>
    <property type="evidence" value="ECO:0007669"/>
    <property type="project" value="UniProtKB-ARBA"/>
</dbReference>
<dbReference type="Gene3D" id="3.30.559.10">
    <property type="entry name" value="Chloramphenicol acetyltransferase-like domain"/>
    <property type="match status" value="3"/>
</dbReference>
<feature type="domain" description="Carrier" evidence="5">
    <location>
        <begin position="510"/>
        <end position="584"/>
    </location>
</feature>
<protein>
    <submittedName>
        <fullName evidence="6">Non-ribosomal peptide synthase domain TIGR01720/amino acid adenylation domain-containing protein</fullName>
    </submittedName>
</protein>
<dbReference type="Gene3D" id="3.30.300.30">
    <property type="match status" value="2"/>
</dbReference>
<dbReference type="Gene3D" id="3.40.50.1820">
    <property type="entry name" value="alpha/beta hydrolase"/>
    <property type="match status" value="1"/>
</dbReference>
<evidence type="ECO:0000256" key="2">
    <source>
        <dbReference type="ARBA" id="ARBA00022450"/>
    </source>
</evidence>
<dbReference type="GO" id="GO:0044550">
    <property type="term" value="P:secondary metabolite biosynthetic process"/>
    <property type="evidence" value="ECO:0007669"/>
    <property type="project" value="TreeGrafter"/>
</dbReference>
<dbReference type="FunFam" id="1.10.1200.10:FF:000005">
    <property type="entry name" value="Nonribosomal peptide synthetase 1"/>
    <property type="match status" value="1"/>
</dbReference>
<evidence type="ECO:0000313" key="6">
    <source>
        <dbReference type="EMBL" id="SER83744.1"/>
    </source>
</evidence>
<dbReference type="PROSITE" id="PS50075">
    <property type="entry name" value="CARRIER"/>
    <property type="match status" value="2"/>
</dbReference>
<dbReference type="GO" id="GO:0072330">
    <property type="term" value="P:monocarboxylic acid biosynthetic process"/>
    <property type="evidence" value="ECO:0007669"/>
    <property type="project" value="UniProtKB-ARBA"/>
</dbReference>
<dbReference type="Gene3D" id="3.40.50.12780">
    <property type="entry name" value="N-terminal domain of ligase-like"/>
    <property type="match status" value="2"/>
</dbReference>
<name>A0A1H9SFI9_9PSEU</name>
<dbReference type="Pfam" id="PF00668">
    <property type="entry name" value="Condensation"/>
    <property type="match status" value="3"/>
</dbReference>
<dbReference type="FunFam" id="1.10.1200.10:FF:000016">
    <property type="entry name" value="Non-ribosomal peptide synthase"/>
    <property type="match status" value="1"/>
</dbReference>
<dbReference type="InterPro" id="IPR036736">
    <property type="entry name" value="ACP-like_sf"/>
</dbReference>
<keyword evidence="3" id="KW-0597">Phosphoprotein</keyword>
<evidence type="ECO:0000313" key="7">
    <source>
        <dbReference type="Proteomes" id="UP000199028"/>
    </source>
</evidence>
<dbReference type="InterPro" id="IPR020806">
    <property type="entry name" value="PKS_PP-bd"/>
</dbReference>
<sequence length="2127" mass="222969">MIGTRGIGERRVVDEAISTVGGAFLGGVGKWCGRAAVIGAGETLGYRELDERSNRTARWLAARGAGPERVVCVRLDRSADLVVVLLGVLKAGGAFLVLDPGLPRDRAEYVISDARPVLLVDEVPDVSGCSAAPLDVRVGPDHAAYVMYTSGSTGRPKGVVVTHRSLMNRIWWGQDAYRLGAGDRVLWKTPMSFDVSLPEVFWPLVTGAAVVVAGPEDHRDPARLAELVRDFAVTSADFVPSMLSAFLLDDRVRELAGSGGLRTLRRVEAAGEALPAELVRRFGEVLPHTELHNLYGPTEAAVEVTAADVTSTGPGEAVSMGGPVWNTRVRVLGPDLLPADSGELYLAGVQLARGYLGRPALTADRFVACPFEPGARMYRTGDLVEWGQDGGLVFRGRVDDQVKVSGFRIEPAEVEAALLGHPAVAHALVVADDGEPGSGGGRRLVGYVQVVRHHGGDLSAVLRDHLSRSLPEYMIPAVFVVLEQFPRVPSGKIDRSALPAPAVAAAEGRPADTEAEKALAAAFAEVLAGRDVQADDDFFALGGDSIQAIQVVSCARALGVAVTARDVFLHRTVAALAQAAQERAGSAGAGVPGTGWMPFTPVARWITERGPGFEHFTQAVVLHLPDHAGRAELVAALRTVVDHHDLLRARLAGDGWVAGGPGTVEADGLVRRVECAGFAGAGWRDRVAAEVRRTSASLDPGEGRVLECVWFHDPASGHGRLLLVAHHGVVDGVSWRVLAEDLAAAWEHRALPEVTTSFRAWSAGLAEAARRRSGDLPHWRAVAGTPDPAVGARPLDPAVDLMATVARSRVAVPSAVAEVVLTALRSTVAEGLLTALVAAVWRKRGGDSVLVRLEGHGREEQMVEGSDLSRTVGWFTTMFPVRVDTGGLELGDVFAGGPGTARALERVVSTVAAVPDKGIGHGLLRHLAGEESLREAPLGQTGFNYLGRFTTGDQPWQLTEDLVEVPELTELDAGHDPAMPALCALDVNAIAVERDGRTELHAVFTAPAGVLTAPELDELAGWWSEALAGLAAHLSAHRQSPAADVWPVTPLQAGLLFQSAVSASDDPYLVQYVVHVRGDVRPDRLRAAARHVLDRHPELRVAFADTPAGHPAAVVAESVPLAWREVDLTAPEHVSAVPDDTAGESGVARCAPASGQAAGFVAEPLPGQAPDVMGDIVMGDSVAGDDGTGSPEAEAGVRRFLAEDRAVLFDAAVPPLIRFALLRTGERSAELVVTAHHALFDGWSLMVLLRELLESCAAPVVTPVRPVFTDFLRWRERQDQAASVRAWCEELRGGGEPALLEPVLAGAPDGGGAVAVPLPWRVGAGLTSAAAGWGVTPNTLLQAAWALVLGKLTDRRDVVFGTAVAGRPPALDDVGDAVGMFLNTVPVRVRWHPRDPFGQLVRDLQDRQARLLDDHHFSLAELQRATGHDALFDTYVAFESFPVDRERMRAAADAAGMRFTGLRPLVATHYPVTVLAFPGRRGMRVVLQHRGDVGRAAAETLAARLGGVLAQIADGGDGLRTGDLDLVLPHERAELAAFTRPVAARPPSGTVHGQVRAQAAKTPDAIAVAGGGHELTYAELVAAADRVTAGLRARGAGRDRPVGLAVGRTPGLVVALLGILGSGAPYVPVDPRYPSDRLRLVLDDSRAALVVADTGAVEAVPEIGPRAVLLGDLLTAAPCDPVPVRPDDVAYVLYTSGSTGTPKGVAITHGNVAACLPGLAGSTGLGPDALVVAGASIGFDVSVFELLGTLAAGGRVELARDVGELAERDDLLTGTGSAVLSGVPSLLVPALSRFDGANGVSDVVFAGEGLPWSAVGAVRKAFPRARVVNAYGQSETFYVSAGVVGEDDGYGFAPVGTPLSCVRVHVLDSALAEVPPGVVGEVYVGGLSVARGYWGRPALTAGRFVADVSGGGGRLFRTGDLGRVVGGALQVVGRADEQVKVRGVRVELGEVESVLSRHPAVTGAAVRVWDGRLAAYTAGTAAPAELREFAVARLPEYMVPAVFVAVDALPATSSGKVDRAALPEPGGPGAGPVHRDPRDHRERVLCALFGEVLGVGRIGIDDDFFALGGHSLLVTRLLARVRAELAEEVPLRAIFLNPTVAGLAGRLMSTKATRPRLRRRVSGGGVA</sequence>
<dbReference type="Gene3D" id="1.10.1200.10">
    <property type="entry name" value="ACP-like"/>
    <property type="match status" value="1"/>
</dbReference>
<dbReference type="PANTHER" id="PTHR45527">
    <property type="entry name" value="NONRIBOSOMAL PEPTIDE SYNTHETASE"/>
    <property type="match status" value="1"/>
</dbReference>
<accession>A0A1H9SFI9</accession>
<dbReference type="Pfam" id="PF13193">
    <property type="entry name" value="AMP-binding_C"/>
    <property type="match status" value="2"/>
</dbReference>
<dbReference type="PROSITE" id="PS00012">
    <property type="entry name" value="PHOSPHOPANTETHEINE"/>
    <property type="match status" value="2"/>
</dbReference>
<dbReference type="SMART" id="SM00823">
    <property type="entry name" value="PKS_PP"/>
    <property type="match status" value="2"/>
</dbReference>
<dbReference type="InterPro" id="IPR001242">
    <property type="entry name" value="Condensation_dom"/>
</dbReference>
<organism evidence="6 7">
    <name type="scientific">Lentzea flaviverrucosa</name>
    <dbReference type="NCBI Taxonomy" id="200379"/>
    <lineage>
        <taxon>Bacteria</taxon>
        <taxon>Bacillati</taxon>
        <taxon>Actinomycetota</taxon>
        <taxon>Actinomycetes</taxon>
        <taxon>Pseudonocardiales</taxon>
        <taxon>Pseudonocardiaceae</taxon>
        <taxon>Lentzea</taxon>
    </lineage>
</organism>
<comment type="cofactor">
    <cofactor evidence="1">
        <name>pantetheine 4'-phosphate</name>
        <dbReference type="ChEBI" id="CHEBI:47942"/>
    </cofactor>
</comment>
<dbReference type="InterPro" id="IPR006162">
    <property type="entry name" value="Ppantetheine_attach_site"/>
</dbReference>
<dbReference type="OrthoDB" id="2472181at2"/>
<dbReference type="PROSITE" id="PS00455">
    <property type="entry name" value="AMP_BINDING"/>
    <property type="match status" value="2"/>
</dbReference>
<dbReference type="Pfam" id="PF00501">
    <property type="entry name" value="AMP-binding"/>
    <property type="match status" value="2"/>
</dbReference>
<dbReference type="CDD" id="cd05930">
    <property type="entry name" value="A_NRPS"/>
    <property type="match status" value="2"/>
</dbReference>
<dbReference type="InterPro" id="IPR023213">
    <property type="entry name" value="CAT-like_dom_sf"/>
</dbReference>
<dbReference type="NCBIfam" id="TIGR01733">
    <property type="entry name" value="AA-adenyl-dom"/>
    <property type="match status" value="2"/>
</dbReference>
<evidence type="ECO:0000256" key="4">
    <source>
        <dbReference type="SAM" id="MobiDB-lite"/>
    </source>
</evidence>
<dbReference type="InterPro" id="IPR025110">
    <property type="entry name" value="AMP-bd_C"/>
</dbReference>
<evidence type="ECO:0000259" key="5">
    <source>
        <dbReference type="PROSITE" id="PS50075"/>
    </source>
</evidence>
<dbReference type="SUPFAM" id="SSF47336">
    <property type="entry name" value="ACP-like"/>
    <property type="match status" value="2"/>
</dbReference>
<dbReference type="InterPro" id="IPR020845">
    <property type="entry name" value="AMP-binding_CS"/>
</dbReference>
<dbReference type="SUPFAM" id="SSF52777">
    <property type="entry name" value="CoA-dependent acyltransferases"/>
    <property type="match status" value="4"/>
</dbReference>
<evidence type="ECO:0000256" key="1">
    <source>
        <dbReference type="ARBA" id="ARBA00001957"/>
    </source>
</evidence>
<dbReference type="GO" id="GO:0031177">
    <property type="term" value="F:phosphopantetheine binding"/>
    <property type="evidence" value="ECO:0007669"/>
    <property type="project" value="InterPro"/>
</dbReference>
<dbReference type="InterPro" id="IPR045851">
    <property type="entry name" value="AMP-bd_C_sf"/>
</dbReference>